<organism evidence="1 2">
    <name type="scientific">Nostoc parmelioides FACHB-3921</name>
    <dbReference type="NCBI Taxonomy" id="2692909"/>
    <lineage>
        <taxon>Bacteria</taxon>
        <taxon>Bacillati</taxon>
        <taxon>Cyanobacteriota</taxon>
        <taxon>Cyanophyceae</taxon>
        <taxon>Nostocales</taxon>
        <taxon>Nostocaceae</taxon>
        <taxon>Nostoc</taxon>
    </lineage>
</organism>
<dbReference type="EMBL" id="JACJQL010000161">
    <property type="protein sequence ID" value="MBD2255936.1"/>
    <property type="molecule type" value="Genomic_DNA"/>
</dbReference>
<sequence length="83" mass="9411">MLNKIKFFLQGLIQGLKSDYWAEITTQYPHCIYYFGPFQTFVEAKAASPGYVDDLSSEGALGIKVVIKRCRPDVLTIFDEQVS</sequence>
<dbReference type="Proteomes" id="UP000621307">
    <property type="component" value="Unassembled WGS sequence"/>
</dbReference>
<keyword evidence="2" id="KW-1185">Reference proteome</keyword>
<dbReference type="Pfam" id="PF08846">
    <property type="entry name" value="DUF1816"/>
    <property type="match status" value="1"/>
</dbReference>
<evidence type="ECO:0000313" key="1">
    <source>
        <dbReference type="EMBL" id="MBD2255936.1"/>
    </source>
</evidence>
<dbReference type="RefSeq" id="WP_190573213.1">
    <property type="nucleotide sequence ID" value="NZ_JACJQL010000161.1"/>
</dbReference>
<gene>
    <name evidence="1" type="ORF">H6G14_32805</name>
</gene>
<name>A0ABR8BPR0_9NOSO</name>
<proteinExistence type="predicted"/>
<protein>
    <submittedName>
        <fullName evidence="1">DUF1816 domain-containing protein</fullName>
    </submittedName>
</protein>
<comment type="caution">
    <text evidence="1">The sequence shown here is derived from an EMBL/GenBank/DDBJ whole genome shotgun (WGS) entry which is preliminary data.</text>
</comment>
<reference evidence="1 2" key="1">
    <citation type="journal article" date="2020" name="ISME J.">
        <title>Comparative genomics reveals insights into cyanobacterial evolution and habitat adaptation.</title>
        <authorList>
            <person name="Chen M.Y."/>
            <person name="Teng W.K."/>
            <person name="Zhao L."/>
            <person name="Hu C.X."/>
            <person name="Zhou Y.K."/>
            <person name="Han B.P."/>
            <person name="Song L.R."/>
            <person name="Shu W.S."/>
        </authorList>
    </citation>
    <scope>NUCLEOTIDE SEQUENCE [LARGE SCALE GENOMIC DNA]</scope>
    <source>
        <strain evidence="1 2">FACHB-3921</strain>
    </source>
</reference>
<accession>A0ABR8BPR0</accession>
<evidence type="ECO:0000313" key="2">
    <source>
        <dbReference type="Proteomes" id="UP000621307"/>
    </source>
</evidence>
<dbReference type="InterPro" id="IPR014945">
    <property type="entry name" value="DUF1816"/>
</dbReference>